<evidence type="ECO:0000313" key="3">
    <source>
        <dbReference type="Proteomes" id="UP001221413"/>
    </source>
</evidence>
<keyword evidence="3" id="KW-1185">Reference proteome</keyword>
<accession>A0AAD6IWK2</accession>
<organism evidence="2 3">
    <name type="scientific">Drechslerella dactyloides</name>
    <name type="common">Nematode-trapping fungus</name>
    <name type="synonym">Arthrobotrys dactyloides</name>
    <dbReference type="NCBI Taxonomy" id="74499"/>
    <lineage>
        <taxon>Eukaryota</taxon>
        <taxon>Fungi</taxon>
        <taxon>Dikarya</taxon>
        <taxon>Ascomycota</taxon>
        <taxon>Pezizomycotina</taxon>
        <taxon>Orbiliomycetes</taxon>
        <taxon>Orbiliales</taxon>
        <taxon>Orbiliaceae</taxon>
        <taxon>Drechslerella</taxon>
    </lineage>
</organism>
<name>A0AAD6IWK2_DREDA</name>
<evidence type="ECO:0000256" key="1">
    <source>
        <dbReference type="SAM" id="MobiDB-lite"/>
    </source>
</evidence>
<dbReference type="EMBL" id="JAQGDS010000006">
    <property type="protein sequence ID" value="KAJ6259697.1"/>
    <property type="molecule type" value="Genomic_DNA"/>
</dbReference>
<dbReference type="Proteomes" id="UP001221413">
    <property type="component" value="Unassembled WGS sequence"/>
</dbReference>
<sequence length="313" mass="34849">MGKETTPALLSDGPLPTIAKPKFWKMIKPIHFQIADLAQTIVQSSDILKVTVIDLHDTAQGKNTEDGITPLQAFQVVRTVFYEQWGSLNTHVRMFEVSLERFRRVISPFEYSAEWFLEGKEPLPDSDIAMLKEKHLAVYETMDQIRHIRISIVYLIQKMKGVCSSGRDFCAVLFQKYSPRGINMPLHPQLQRPPMEEGTCPTGEYRTQTAELSPNAMLTTNSDQQSSSTGSYVSAIGRQPTHEANGNSEAPSNSVEIRAWNTPRQVANHTPGIDGLLDSGSPKAVRSTPSSRRTQTGTLDLPDKVVDMLALPL</sequence>
<evidence type="ECO:0000313" key="2">
    <source>
        <dbReference type="EMBL" id="KAJ6259697.1"/>
    </source>
</evidence>
<comment type="caution">
    <text evidence="2">The sequence shown here is derived from an EMBL/GenBank/DDBJ whole genome shotgun (WGS) entry which is preliminary data.</text>
</comment>
<feature type="region of interest" description="Disordered" evidence="1">
    <location>
        <begin position="269"/>
        <end position="298"/>
    </location>
</feature>
<feature type="compositionally biased region" description="Polar residues" evidence="1">
    <location>
        <begin position="287"/>
        <end position="298"/>
    </location>
</feature>
<dbReference type="AlphaFoldDB" id="A0AAD6IWK2"/>
<protein>
    <submittedName>
        <fullName evidence="2">Uncharacterized protein</fullName>
    </submittedName>
</protein>
<gene>
    <name evidence="2" type="ORF">Dda_5335</name>
</gene>
<reference evidence="2" key="1">
    <citation type="submission" date="2023-01" db="EMBL/GenBank/DDBJ databases">
        <title>The chitinases involved in constricting ring structure development in the nematode-trapping fungus Drechslerella dactyloides.</title>
        <authorList>
            <person name="Wang R."/>
            <person name="Zhang L."/>
            <person name="Tang P."/>
            <person name="Li S."/>
            <person name="Liang L."/>
        </authorList>
    </citation>
    <scope>NUCLEOTIDE SEQUENCE</scope>
    <source>
        <strain evidence="2">YMF1.00031</strain>
    </source>
</reference>
<proteinExistence type="predicted"/>